<evidence type="ECO:0000313" key="1">
    <source>
        <dbReference type="Proteomes" id="UP000095283"/>
    </source>
</evidence>
<protein>
    <submittedName>
        <fullName evidence="2">Uncharacterized protein</fullName>
    </submittedName>
</protein>
<proteinExistence type="predicted"/>
<evidence type="ECO:0000313" key="2">
    <source>
        <dbReference type="WBParaSite" id="Hba_02240"/>
    </source>
</evidence>
<keyword evidence="1" id="KW-1185">Reference proteome</keyword>
<organism evidence="1 2">
    <name type="scientific">Heterorhabditis bacteriophora</name>
    <name type="common">Entomopathogenic nematode worm</name>
    <dbReference type="NCBI Taxonomy" id="37862"/>
    <lineage>
        <taxon>Eukaryota</taxon>
        <taxon>Metazoa</taxon>
        <taxon>Ecdysozoa</taxon>
        <taxon>Nematoda</taxon>
        <taxon>Chromadorea</taxon>
        <taxon>Rhabditida</taxon>
        <taxon>Rhabditina</taxon>
        <taxon>Rhabditomorpha</taxon>
        <taxon>Strongyloidea</taxon>
        <taxon>Heterorhabditidae</taxon>
        <taxon>Heterorhabditis</taxon>
    </lineage>
</organism>
<dbReference type="Proteomes" id="UP000095283">
    <property type="component" value="Unplaced"/>
</dbReference>
<dbReference type="AlphaFoldDB" id="A0A1I7WC06"/>
<reference evidence="2" key="1">
    <citation type="submission" date="2016-11" db="UniProtKB">
        <authorList>
            <consortium name="WormBaseParasite"/>
        </authorList>
    </citation>
    <scope>IDENTIFICATION</scope>
</reference>
<sequence length="52" mass="6234">MLPVSYDVSNEFKIVLFYFLPKKNNAIPFQVKTRNIHSLSDKFHCINFFILR</sequence>
<dbReference type="WBParaSite" id="Hba_02240">
    <property type="protein sequence ID" value="Hba_02240"/>
    <property type="gene ID" value="Hba_02240"/>
</dbReference>
<accession>A0A1I7WC06</accession>
<name>A0A1I7WC06_HETBA</name>